<evidence type="ECO:0000256" key="5">
    <source>
        <dbReference type="ARBA" id="ARBA00023136"/>
    </source>
</evidence>
<comment type="subcellular location">
    <subcellularLocation>
        <location evidence="1">Cell membrane</location>
        <topology evidence="1">Multi-pass membrane protein</topology>
    </subcellularLocation>
</comment>
<dbReference type="EMBL" id="WMBQ01000002">
    <property type="protein sequence ID" value="MTD95556.1"/>
    <property type="molecule type" value="Genomic_DNA"/>
</dbReference>
<name>A0A6I3KPI0_9HYPH</name>
<evidence type="ECO:0000259" key="7">
    <source>
        <dbReference type="Pfam" id="PF00482"/>
    </source>
</evidence>
<evidence type="ECO:0000256" key="2">
    <source>
        <dbReference type="ARBA" id="ARBA00022475"/>
    </source>
</evidence>
<evidence type="ECO:0000313" key="9">
    <source>
        <dbReference type="Proteomes" id="UP000440694"/>
    </source>
</evidence>
<accession>A0A6I3KPI0</accession>
<evidence type="ECO:0000256" key="6">
    <source>
        <dbReference type="SAM" id="Phobius"/>
    </source>
</evidence>
<comment type="caution">
    <text evidence="8">The sequence shown here is derived from an EMBL/GenBank/DDBJ whole genome shotgun (WGS) entry which is preliminary data.</text>
</comment>
<dbReference type="InterPro" id="IPR042094">
    <property type="entry name" value="T2SS_GspF_sf"/>
</dbReference>
<evidence type="ECO:0000313" key="8">
    <source>
        <dbReference type="EMBL" id="MTD95556.1"/>
    </source>
</evidence>
<feature type="transmembrane region" description="Helical" evidence="6">
    <location>
        <begin position="303"/>
        <end position="322"/>
    </location>
</feature>
<evidence type="ECO:0000256" key="3">
    <source>
        <dbReference type="ARBA" id="ARBA00022692"/>
    </source>
</evidence>
<dbReference type="Pfam" id="PF00482">
    <property type="entry name" value="T2SSF"/>
    <property type="match status" value="1"/>
</dbReference>
<dbReference type="InterPro" id="IPR018076">
    <property type="entry name" value="T2SS_GspF_dom"/>
</dbReference>
<protein>
    <submittedName>
        <fullName evidence="8">Secretion system protein F</fullName>
    </submittedName>
</protein>
<dbReference type="PANTHER" id="PTHR35007:SF1">
    <property type="entry name" value="PILUS ASSEMBLY PROTEIN"/>
    <property type="match status" value="1"/>
</dbReference>
<dbReference type="RefSeq" id="WP_154740090.1">
    <property type="nucleotide sequence ID" value="NZ_WMBQ01000002.1"/>
</dbReference>
<sequence length="330" mass="36179">MSSDLVALSAAMLGALAVSSLAYAFLAPYFSSDREKDTRVKGIVGPKRDVTSVLEQAAARRKSVAENLKEFESRQRKEDKASLRLRLERAGLDITPRVYWLASVVSGAVFACVVVLALPPSGTRMFLAIAAGLIGVFGAPRWFVNKAIARRQLKFLTELPNAIDIVVRGMKSGLPLNECLAIIGRESEEPLGGEFREVMEEQRVGVSLGEALERLTKRMPLPEVKFLAIVVSIQQQAGGNLSEALSNLSTVLRDRFRLKMKVKALSAEAKASAMVLASLPPMVMFMLYLSATDYIAVLFDTRTGNFALLACGLWMLMGVLVMRKMVNFKF</sequence>
<dbReference type="GO" id="GO:0005886">
    <property type="term" value="C:plasma membrane"/>
    <property type="evidence" value="ECO:0007669"/>
    <property type="project" value="UniProtKB-SubCell"/>
</dbReference>
<evidence type="ECO:0000256" key="1">
    <source>
        <dbReference type="ARBA" id="ARBA00004651"/>
    </source>
</evidence>
<dbReference type="AlphaFoldDB" id="A0A6I3KPI0"/>
<dbReference type="Proteomes" id="UP000440694">
    <property type="component" value="Unassembled WGS sequence"/>
</dbReference>
<organism evidence="8 9">
    <name type="scientific">Hyphomicrobium album</name>
    <dbReference type="NCBI Taxonomy" id="2665159"/>
    <lineage>
        <taxon>Bacteria</taxon>
        <taxon>Pseudomonadati</taxon>
        <taxon>Pseudomonadota</taxon>
        <taxon>Alphaproteobacteria</taxon>
        <taxon>Hyphomicrobiales</taxon>
        <taxon>Hyphomicrobiaceae</taxon>
        <taxon>Hyphomicrobium</taxon>
    </lineage>
</organism>
<feature type="transmembrane region" description="Helical" evidence="6">
    <location>
        <begin position="6"/>
        <end position="26"/>
    </location>
</feature>
<reference evidence="8 9" key="1">
    <citation type="submission" date="2019-11" db="EMBL/GenBank/DDBJ databases">
        <title>Identification of a novel strain.</title>
        <authorList>
            <person name="Xu Q."/>
            <person name="Wang G."/>
        </authorList>
    </citation>
    <scope>NUCLEOTIDE SEQUENCE [LARGE SCALE GENOMIC DNA]</scope>
    <source>
        <strain evidence="9">xq</strain>
    </source>
</reference>
<gene>
    <name evidence="8" type="ORF">GIW81_14545</name>
</gene>
<keyword evidence="5 6" id="KW-0472">Membrane</keyword>
<feature type="transmembrane region" description="Helical" evidence="6">
    <location>
        <begin position="271"/>
        <end position="291"/>
    </location>
</feature>
<keyword evidence="3 6" id="KW-0812">Transmembrane</keyword>
<feature type="domain" description="Type II secretion system protein GspF" evidence="7">
    <location>
        <begin position="164"/>
        <end position="288"/>
    </location>
</feature>
<proteinExistence type="predicted"/>
<feature type="transmembrane region" description="Helical" evidence="6">
    <location>
        <begin position="125"/>
        <end position="144"/>
    </location>
</feature>
<keyword evidence="4 6" id="KW-1133">Transmembrane helix</keyword>
<keyword evidence="2" id="KW-1003">Cell membrane</keyword>
<dbReference type="PANTHER" id="PTHR35007">
    <property type="entry name" value="INTEGRAL MEMBRANE PROTEIN-RELATED"/>
    <property type="match status" value="1"/>
</dbReference>
<keyword evidence="9" id="KW-1185">Reference proteome</keyword>
<evidence type="ECO:0000256" key="4">
    <source>
        <dbReference type="ARBA" id="ARBA00022989"/>
    </source>
</evidence>
<feature type="transmembrane region" description="Helical" evidence="6">
    <location>
        <begin position="98"/>
        <end position="119"/>
    </location>
</feature>
<dbReference type="Gene3D" id="1.20.81.30">
    <property type="entry name" value="Type II secretion system (T2SS), domain F"/>
    <property type="match status" value="1"/>
</dbReference>